<feature type="domain" description="Purine catabolism PurC-like" evidence="1">
    <location>
        <begin position="18"/>
        <end position="126"/>
    </location>
</feature>
<reference evidence="3" key="2">
    <citation type="submission" date="2021-04" db="EMBL/GenBank/DDBJ databases">
        <authorList>
            <person name="Gilroy R."/>
        </authorList>
    </citation>
    <scope>NUCLEOTIDE SEQUENCE</scope>
    <source>
        <strain evidence="3">ChiSjej3B21-8574</strain>
    </source>
</reference>
<dbReference type="Gene3D" id="1.10.10.2840">
    <property type="entry name" value="PucR C-terminal helix-turn-helix domain"/>
    <property type="match status" value="1"/>
</dbReference>
<evidence type="ECO:0000259" key="1">
    <source>
        <dbReference type="Pfam" id="PF07905"/>
    </source>
</evidence>
<dbReference type="Pfam" id="PF07905">
    <property type="entry name" value="PucR"/>
    <property type="match status" value="1"/>
</dbReference>
<dbReference type="InterPro" id="IPR042070">
    <property type="entry name" value="PucR_C-HTH_sf"/>
</dbReference>
<dbReference type="AlphaFoldDB" id="A0A9D2PK51"/>
<evidence type="ECO:0000313" key="4">
    <source>
        <dbReference type="Proteomes" id="UP000823904"/>
    </source>
</evidence>
<name>A0A9D2PK51_9FIRM</name>
<evidence type="ECO:0000259" key="2">
    <source>
        <dbReference type="Pfam" id="PF13556"/>
    </source>
</evidence>
<dbReference type="Pfam" id="PF13556">
    <property type="entry name" value="HTH_30"/>
    <property type="match status" value="1"/>
</dbReference>
<dbReference type="InterPro" id="IPR025736">
    <property type="entry name" value="PucR_C-HTH_dom"/>
</dbReference>
<organism evidence="3 4">
    <name type="scientific">Candidatus Anaerostipes avistercoris</name>
    <dbReference type="NCBI Taxonomy" id="2838462"/>
    <lineage>
        <taxon>Bacteria</taxon>
        <taxon>Bacillati</taxon>
        <taxon>Bacillota</taxon>
        <taxon>Clostridia</taxon>
        <taxon>Lachnospirales</taxon>
        <taxon>Lachnospiraceae</taxon>
        <taxon>Anaerostipes</taxon>
    </lineage>
</organism>
<evidence type="ECO:0000313" key="3">
    <source>
        <dbReference type="EMBL" id="HJC50870.1"/>
    </source>
</evidence>
<protein>
    <submittedName>
        <fullName evidence="3">PucR family transcriptional regulator</fullName>
    </submittedName>
</protein>
<comment type="caution">
    <text evidence="3">The sequence shown here is derived from an EMBL/GenBank/DDBJ whole genome shotgun (WGS) entry which is preliminary data.</text>
</comment>
<dbReference type="PANTHER" id="PTHR33744">
    <property type="entry name" value="CARBOHYDRATE DIACID REGULATOR"/>
    <property type="match status" value="1"/>
</dbReference>
<feature type="domain" description="PucR C-terminal helix-turn-helix" evidence="2">
    <location>
        <begin position="273"/>
        <end position="314"/>
    </location>
</feature>
<dbReference type="PANTHER" id="PTHR33744:SF15">
    <property type="entry name" value="CARBOHYDRATE DIACID REGULATOR"/>
    <property type="match status" value="1"/>
</dbReference>
<gene>
    <name evidence="3" type="ORF">H9754_09935</name>
</gene>
<dbReference type="Proteomes" id="UP000823904">
    <property type="component" value="Unassembled WGS sequence"/>
</dbReference>
<sequence>MALTLRHFYHQARAKYKLRLLTPSVSLHQKITWIHLLEDINNCSFIRGGELIITTGLNANKDHLLFDLAARIYSSGASGLILNVGNYIDHVPQDLLEWCSQHNFPVFTMPWEIHIADVMQDYCNQIISEERTQEKRTAALLRCLTSENNGSFPTLCPDFTSGYAVASDHELSIDCYGAVLYETTYYYLCVDIDGFVFDRHCGVSGLIEDPLHLSIALKQAYRSMQVSKIKHTDVSFFEDIGLYYAALAIDDPDVLYQAERLLAPLEDKDIRLTFRLYLEHDGSVQAAAQALFLHRNTVNYRIQKARRLLRADAAEKGLEYLFAFYLCDCLKLKEMNPLKKEV</sequence>
<proteinExistence type="predicted"/>
<reference evidence="3" key="1">
    <citation type="journal article" date="2021" name="PeerJ">
        <title>Extensive microbial diversity within the chicken gut microbiome revealed by metagenomics and culture.</title>
        <authorList>
            <person name="Gilroy R."/>
            <person name="Ravi A."/>
            <person name="Getino M."/>
            <person name="Pursley I."/>
            <person name="Horton D.L."/>
            <person name="Alikhan N.F."/>
            <person name="Baker D."/>
            <person name="Gharbi K."/>
            <person name="Hall N."/>
            <person name="Watson M."/>
            <person name="Adriaenssens E.M."/>
            <person name="Foster-Nyarko E."/>
            <person name="Jarju S."/>
            <person name="Secka A."/>
            <person name="Antonio M."/>
            <person name="Oren A."/>
            <person name="Chaudhuri R.R."/>
            <person name="La Ragione R."/>
            <person name="Hildebrand F."/>
            <person name="Pallen M.J."/>
        </authorList>
    </citation>
    <scope>NUCLEOTIDE SEQUENCE</scope>
    <source>
        <strain evidence="3">ChiSjej3B21-8574</strain>
    </source>
</reference>
<dbReference type="EMBL" id="DWWD01000038">
    <property type="protein sequence ID" value="HJC50870.1"/>
    <property type="molecule type" value="Genomic_DNA"/>
</dbReference>
<dbReference type="InterPro" id="IPR012914">
    <property type="entry name" value="PucR_dom"/>
</dbReference>
<accession>A0A9D2PK51</accession>
<dbReference type="InterPro" id="IPR051448">
    <property type="entry name" value="CdaR-like_regulators"/>
</dbReference>